<organism evidence="1 2">
    <name type="scientific">Owenia fusiformis</name>
    <name type="common">Polychaete worm</name>
    <dbReference type="NCBI Taxonomy" id="6347"/>
    <lineage>
        <taxon>Eukaryota</taxon>
        <taxon>Metazoa</taxon>
        <taxon>Spiralia</taxon>
        <taxon>Lophotrochozoa</taxon>
        <taxon>Annelida</taxon>
        <taxon>Polychaeta</taxon>
        <taxon>Sedentaria</taxon>
        <taxon>Canalipalpata</taxon>
        <taxon>Sabellida</taxon>
        <taxon>Oweniida</taxon>
        <taxon>Oweniidae</taxon>
        <taxon>Owenia</taxon>
    </lineage>
</organism>
<comment type="caution">
    <text evidence="1">The sequence shown here is derived from an EMBL/GenBank/DDBJ whole genome shotgun (WGS) entry which is preliminary data.</text>
</comment>
<dbReference type="EMBL" id="CAIIXF020000005">
    <property type="protein sequence ID" value="CAH1784134.1"/>
    <property type="molecule type" value="Genomic_DNA"/>
</dbReference>
<evidence type="ECO:0000313" key="2">
    <source>
        <dbReference type="Proteomes" id="UP000749559"/>
    </source>
</evidence>
<sequence length="256" mass="28782">MNMKGSKFIIIVSIFLIFSKYGESKQPASCSTRKPLRNTTPTNFTVYEKTFSLIAGGEKLPIYLNTTEDFHEFLKQGKIISRSDIIAFGKVFITNMKETYGVDVSGLTDTQLYLGETGDIGGFTFYGGAADNDARVITETTSTLVKYYRNSRFQMGGYILRSKKSMTLSGGKWEGTIPKGANLWLALMVLDVDKECGFSKEPEVFTIYQIFPYIVKDNISALMWTVYSDKYGWGKLHGLSVFLDTYTLAAIIRFPM</sequence>
<evidence type="ECO:0000313" key="1">
    <source>
        <dbReference type="EMBL" id="CAH1784134.1"/>
    </source>
</evidence>
<accession>A0A8J1XGM6</accession>
<dbReference type="AlphaFoldDB" id="A0A8J1XGM6"/>
<protein>
    <submittedName>
        <fullName evidence="1">Uncharacterized protein</fullName>
    </submittedName>
</protein>
<gene>
    <name evidence="1" type="ORF">OFUS_LOCUS10382</name>
</gene>
<name>A0A8J1XGM6_OWEFU</name>
<reference evidence="1" key="1">
    <citation type="submission" date="2022-03" db="EMBL/GenBank/DDBJ databases">
        <authorList>
            <person name="Martin C."/>
        </authorList>
    </citation>
    <scope>NUCLEOTIDE SEQUENCE</scope>
</reference>
<proteinExistence type="predicted"/>
<keyword evidence="2" id="KW-1185">Reference proteome</keyword>
<dbReference type="Proteomes" id="UP000749559">
    <property type="component" value="Unassembled WGS sequence"/>
</dbReference>